<dbReference type="InterPro" id="IPR001853">
    <property type="entry name" value="DSBA-like_thioredoxin_dom"/>
</dbReference>
<dbReference type="InterPro" id="IPR051924">
    <property type="entry name" value="GST_Kappa/NadH"/>
</dbReference>
<dbReference type="GO" id="GO:0004364">
    <property type="term" value="F:glutathione transferase activity"/>
    <property type="evidence" value="ECO:0007669"/>
    <property type="project" value="TreeGrafter"/>
</dbReference>
<organism evidence="4">
    <name type="scientific">Burkholderia sp. BC1</name>
    <dbReference type="NCBI Taxonomy" id="1095370"/>
    <lineage>
        <taxon>Bacteria</taxon>
        <taxon>Pseudomonadati</taxon>
        <taxon>Pseudomonadota</taxon>
        <taxon>Betaproteobacteria</taxon>
        <taxon>Burkholderiales</taxon>
        <taxon>Burkholderiaceae</taxon>
        <taxon>Burkholderia</taxon>
    </lineage>
</organism>
<keyword evidence="1 4" id="KW-0413">Isomerase</keyword>
<dbReference type="PANTHER" id="PTHR42943:SF2">
    <property type="entry name" value="GLUTATHIONE S-TRANSFERASE KAPPA 1"/>
    <property type="match status" value="1"/>
</dbReference>
<dbReference type="GO" id="GO:0004602">
    <property type="term" value="F:glutathione peroxidase activity"/>
    <property type="evidence" value="ECO:0007669"/>
    <property type="project" value="TreeGrafter"/>
</dbReference>
<evidence type="ECO:0000256" key="2">
    <source>
        <dbReference type="PIRSR" id="PIRSR006386-1"/>
    </source>
</evidence>
<dbReference type="EMBL" id="KX155565">
    <property type="protein sequence ID" value="APP18132.1"/>
    <property type="molecule type" value="Genomic_DNA"/>
</dbReference>
<name>A0A1L5SM96_9BURK</name>
<dbReference type="GO" id="GO:1901170">
    <property type="term" value="P:naphthalene catabolic process"/>
    <property type="evidence" value="ECO:0007669"/>
    <property type="project" value="InterPro"/>
</dbReference>
<reference evidence="4" key="1">
    <citation type="submission" date="2016-04" db="EMBL/GenBank/DDBJ databases">
        <title>2-naphthol catabolic nol gene cluster in Burkholderia sp. strain BC1.</title>
        <authorList>
            <person name="Pal Chowdhury P."/>
            <person name="Dutta T.K."/>
        </authorList>
    </citation>
    <scope>NUCLEOTIDE SEQUENCE</scope>
    <source>
        <strain evidence="4">BC1</strain>
    </source>
</reference>
<dbReference type="InterPro" id="IPR044087">
    <property type="entry name" value="NahD-like"/>
</dbReference>
<accession>A0A1L5SM96</accession>
<feature type="active site" description="Nucleophile" evidence="2">
    <location>
        <position position="12"/>
    </location>
</feature>
<comment type="similarity">
    <text evidence="1">Belongs to the GST superfamily. NadH family.</text>
</comment>
<protein>
    <recommendedName>
        <fullName evidence="1">2-hydroxychromene-2-carboxylate isomerase</fullName>
        <ecNumber evidence="1">5.99.1.4</ecNumber>
    </recommendedName>
</protein>
<dbReference type="CDD" id="cd03022">
    <property type="entry name" value="DsbA_HCCA_Iso"/>
    <property type="match status" value="1"/>
</dbReference>
<dbReference type="AlphaFoldDB" id="A0A1L5SM96"/>
<sequence length="200" mass="22648">MESIDFYFDFLSPFAYLASYRLRGIAEKHQRSVNYFPIDLAAAKLAIGNIGPTNRELPVKLKYLTDDLKRWAHRYGIPLHGAKNHNSRPLNIGTFFAKDRAQCADYVTVAYQRTWGDGGAPDDEDLLKNIAADFGWNSAEFVDFIASQEASNRYEASTSNAIRRGVFGVPTMMLGDSMWWGNDRIFMLDEYLSELALQGN</sequence>
<dbReference type="PANTHER" id="PTHR42943">
    <property type="entry name" value="GLUTATHIONE S-TRANSFERASE KAPPA"/>
    <property type="match status" value="1"/>
</dbReference>
<dbReference type="GO" id="GO:0006749">
    <property type="term" value="P:glutathione metabolic process"/>
    <property type="evidence" value="ECO:0007669"/>
    <property type="project" value="TreeGrafter"/>
</dbReference>
<dbReference type="GO" id="GO:0018845">
    <property type="term" value="F:2-hydroxychromene-2-carboxylate isomerase activity"/>
    <property type="evidence" value="ECO:0007669"/>
    <property type="project" value="UniProtKB-UniRule"/>
</dbReference>
<dbReference type="InterPro" id="IPR014440">
    <property type="entry name" value="HCCAis_GSTk"/>
</dbReference>
<dbReference type="SUPFAM" id="SSF52833">
    <property type="entry name" value="Thioredoxin-like"/>
    <property type="match status" value="1"/>
</dbReference>
<dbReference type="InterPro" id="IPR036249">
    <property type="entry name" value="Thioredoxin-like_sf"/>
</dbReference>
<feature type="domain" description="DSBA-like thioredoxin" evidence="3">
    <location>
        <begin position="4"/>
        <end position="192"/>
    </location>
</feature>
<evidence type="ECO:0000259" key="3">
    <source>
        <dbReference type="Pfam" id="PF01323"/>
    </source>
</evidence>
<dbReference type="Pfam" id="PF01323">
    <property type="entry name" value="DSBA"/>
    <property type="match status" value="1"/>
</dbReference>
<comment type="catalytic activity">
    <reaction evidence="1">
        <text>2-hydroxychromene-2-carboxylate = (3E)-4-(2-hydroxyphenyl)-2-oxobut-3-enoate</text>
        <dbReference type="Rhea" id="RHEA:27401"/>
        <dbReference type="ChEBI" id="CHEBI:59350"/>
        <dbReference type="ChEBI" id="CHEBI:59353"/>
        <dbReference type="EC" id="5.99.1.4"/>
    </reaction>
</comment>
<dbReference type="Gene3D" id="3.40.30.10">
    <property type="entry name" value="Glutaredoxin"/>
    <property type="match status" value="1"/>
</dbReference>
<gene>
    <name evidence="4" type="primary">nolD</name>
</gene>
<dbReference type="PIRSF" id="PIRSF006386">
    <property type="entry name" value="HCCAis_GSTk"/>
    <property type="match status" value="1"/>
</dbReference>
<evidence type="ECO:0000313" key="4">
    <source>
        <dbReference type="EMBL" id="APP18132.1"/>
    </source>
</evidence>
<dbReference type="EC" id="5.99.1.4" evidence="1"/>
<proteinExistence type="inferred from homology"/>
<evidence type="ECO:0000256" key="1">
    <source>
        <dbReference type="PIRNR" id="PIRNR006386"/>
    </source>
</evidence>